<dbReference type="GO" id="GO:0003824">
    <property type="term" value="F:catalytic activity"/>
    <property type="evidence" value="ECO:0007669"/>
    <property type="project" value="InterPro"/>
</dbReference>
<evidence type="ECO:0000256" key="1">
    <source>
        <dbReference type="ARBA" id="ARBA00009199"/>
    </source>
</evidence>
<dbReference type="eggNOG" id="COG0154">
    <property type="taxonomic scope" value="Bacteria"/>
</dbReference>
<dbReference type="Pfam" id="PF01425">
    <property type="entry name" value="Amidase"/>
    <property type="match status" value="1"/>
</dbReference>
<comment type="similarity">
    <text evidence="1">Belongs to the amidase family.</text>
</comment>
<sequence>MSYDATSLAKLVKTKQISSTELIEQSLKKIDQDNPELNAVIHRRDQKAKAESYSDGPFAGVPILLKGLGQSLAGEPATFGSKLMVGNIAPKTDNFVQALLDAGFLILGETNAPEFGFKNITDPDLYGPTRNPWNLEFSPGGSSGGSASALASDMVSLAAGNDGGGSIRIPASFSGLMGLKPTRGRVPVGPDTWRGWQGASINFGLTRSIRDTATLLDCLQTVQPAAPFQTPMYPSGFLNATKEELPKDLKVAYSYQSPVGTPVSDDAVEAVKKAVDFLDQQGIATYQAEPKTDGIALMKGYYVINGGETAAMFANLEQALQRELTIDDMELTTWNIYQAGKLISAVDYSHTLDLWDNQSYVADQFYQDYDLFLTPTTAYTAPKIDQELMTPETLEKMRHVDDLDKTGRLDLIWEFFERSLTLSPFTQQANMTGQPALSLPTYVSDNDLPLGIQFTARKGDEALLLQMGKLFEDQEQLKFLHSTEQIDK</sequence>
<dbReference type="InterPro" id="IPR036928">
    <property type="entry name" value="AS_sf"/>
</dbReference>
<keyword evidence="4" id="KW-1185">Reference proteome</keyword>
<evidence type="ECO:0000313" key="4">
    <source>
        <dbReference type="Proteomes" id="UP000051647"/>
    </source>
</evidence>
<dbReference type="NCBIfam" id="NF005099">
    <property type="entry name" value="PRK06529.1"/>
    <property type="match status" value="1"/>
</dbReference>
<reference evidence="3 4" key="1">
    <citation type="journal article" date="2015" name="Genome Announc.">
        <title>Expanding the biotechnology potential of lactobacilli through comparative genomics of 213 strains and associated genera.</title>
        <authorList>
            <person name="Sun Z."/>
            <person name="Harris H.M."/>
            <person name="McCann A."/>
            <person name="Guo C."/>
            <person name="Argimon S."/>
            <person name="Zhang W."/>
            <person name="Yang X."/>
            <person name="Jeffery I.B."/>
            <person name="Cooney J.C."/>
            <person name="Kagawa T.F."/>
            <person name="Liu W."/>
            <person name="Song Y."/>
            <person name="Salvetti E."/>
            <person name="Wrobel A."/>
            <person name="Rasinkangas P."/>
            <person name="Parkhill J."/>
            <person name="Rea M.C."/>
            <person name="O'Sullivan O."/>
            <person name="Ritari J."/>
            <person name="Douillard F.P."/>
            <person name="Paul Ross R."/>
            <person name="Yang R."/>
            <person name="Briner A.E."/>
            <person name="Felis G.E."/>
            <person name="de Vos W.M."/>
            <person name="Barrangou R."/>
            <person name="Klaenhammer T.R."/>
            <person name="Caufield P.W."/>
            <person name="Cui Y."/>
            <person name="Zhang H."/>
            <person name="O'Toole P.W."/>
        </authorList>
    </citation>
    <scope>NUCLEOTIDE SEQUENCE [LARGE SCALE GENOMIC DNA]</scope>
    <source>
        <strain evidence="3 4">DSM 14857</strain>
    </source>
</reference>
<feature type="domain" description="Amidase" evidence="2">
    <location>
        <begin position="21"/>
        <end position="465"/>
    </location>
</feature>
<proteinExistence type="inferred from homology"/>
<organism evidence="3 4">
    <name type="scientific">Companilactobacillus versmoldensis DSM 14857 = KCTC 3814</name>
    <dbReference type="NCBI Taxonomy" id="1423815"/>
    <lineage>
        <taxon>Bacteria</taxon>
        <taxon>Bacillati</taxon>
        <taxon>Bacillota</taxon>
        <taxon>Bacilli</taxon>
        <taxon>Lactobacillales</taxon>
        <taxon>Lactobacillaceae</taxon>
        <taxon>Companilactobacillus</taxon>
    </lineage>
</organism>
<accession>A0A0R1SDB4</accession>
<dbReference type="InterPro" id="IPR000120">
    <property type="entry name" value="Amidase"/>
</dbReference>
<protein>
    <submittedName>
        <fullName evidence="3">Amidase</fullName>
    </submittedName>
</protein>
<dbReference type="Proteomes" id="UP000051647">
    <property type="component" value="Unassembled WGS sequence"/>
</dbReference>
<gene>
    <name evidence="3" type="ORF">FC27_GL002134</name>
</gene>
<dbReference type="Gene3D" id="3.90.1300.10">
    <property type="entry name" value="Amidase signature (AS) domain"/>
    <property type="match status" value="1"/>
</dbReference>
<dbReference type="PANTHER" id="PTHR11895">
    <property type="entry name" value="TRANSAMIDASE"/>
    <property type="match status" value="1"/>
</dbReference>
<dbReference type="RefSeq" id="WP_010625136.1">
    <property type="nucleotide sequence ID" value="NZ_AZFA01000008.1"/>
</dbReference>
<dbReference type="OrthoDB" id="9811471at2"/>
<dbReference type="PATRIC" id="fig|1423815.3.peg.2188"/>
<evidence type="ECO:0000313" key="3">
    <source>
        <dbReference type="EMBL" id="KRL67020.1"/>
    </source>
</evidence>
<comment type="caution">
    <text evidence="3">The sequence shown here is derived from an EMBL/GenBank/DDBJ whole genome shotgun (WGS) entry which is preliminary data.</text>
</comment>
<dbReference type="PANTHER" id="PTHR11895:SF7">
    <property type="entry name" value="GLUTAMYL-TRNA(GLN) AMIDOTRANSFERASE SUBUNIT A, MITOCHONDRIAL"/>
    <property type="match status" value="1"/>
</dbReference>
<dbReference type="AlphaFoldDB" id="A0A0R1SDB4"/>
<dbReference type="EMBL" id="AZFA01000008">
    <property type="protein sequence ID" value="KRL67020.1"/>
    <property type="molecule type" value="Genomic_DNA"/>
</dbReference>
<dbReference type="PROSITE" id="PS00571">
    <property type="entry name" value="AMIDASES"/>
    <property type="match status" value="1"/>
</dbReference>
<evidence type="ECO:0000259" key="2">
    <source>
        <dbReference type="Pfam" id="PF01425"/>
    </source>
</evidence>
<name>A0A0R1SDB4_9LACO</name>
<dbReference type="SUPFAM" id="SSF75304">
    <property type="entry name" value="Amidase signature (AS) enzymes"/>
    <property type="match status" value="1"/>
</dbReference>
<dbReference type="InterPro" id="IPR020556">
    <property type="entry name" value="Amidase_CS"/>
</dbReference>
<dbReference type="InterPro" id="IPR023631">
    <property type="entry name" value="Amidase_dom"/>
</dbReference>
<dbReference type="STRING" id="1423815.FC27_GL002134"/>